<dbReference type="FunFam" id="1.10.630.10:FF:000158">
    <property type="entry name" value="Cytochrome P450, putative (Eurofung)"/>
    <property type="match status" value="1"/>
</dbReference>
<protein>
    <submittedName>
        <fullName evidence="15">Putative cytochrome P450</fullName>
    </submittedName>
</protein>
<dbReference type="InterPro" id="IPR002401">
    <property type="entry name" value="Cyt_P450_E_grp-I"/>
</dbReference>
<dbReference type="InterPro" id="IPR036396">
    <property type="entry name" value="Cyt_P450_sf"/>
</dbReference>
<dbReference type="RefSeq" id="XP_024706969.1">
    <property type="nucleotide sequence ID" value="XM_024855401.1"/>
</dbReference>
<evidence type="ECO:0000256" key="10">
    <source>
        <dbReference type="ARBA" id="ARBA00023033"/>
    </source>
</evidence>
<dbReference type="InterPro" id="IPR001128">
    <property type="entry name" value="Cyt_P450"/>
</dbReference>
<dbReference type="GO" id="GO:0004497">
    <property type="term" value="F:monooxygenase activity"/>
    <property type="evidence" value="ECO:0007669"/>
    <property type="project" value="UniProtKB-KW"/>
</dbReference>
<feature type="transmembrane region" description="Helical" evidence="14">
    <location>
        <begin position="20"/>
        <end position="43"/>
    </location>
</feature>
<evidence type="ECO:0000256" key="6">
    <source>
        <dbReference type="ARBA" id="ARBA00022723"/>
    </source>
</evidence>
<keyword evidence="16" id="KW-1185">Reference proteome</keyword>
<gene>
    <name evidence="15" type="ORF">P170DRAFT_82608</name>
</gene>
<dbReference type="Pfam" id="PF00067">
    <property type="entry name" value="p450"/>
    <property type="match status" value="1"/>
</dbReference>
<dbReference type="Gene3D" id="1.10.630.10">
    <property type="entry name" value="Cytochrome P450"/>
    <property type="match status" value="1"/>
</dbReference>
<dbReference type="InterPro" id="IPR017972">
    <property type="entry name" value="Cyt_P450_CS"/>
</dbReference>
<evidence type="ECO:0000256" key="3">
    <source>
        <dbReference type="ARBA" id="ARBA00010617"/>
    </source>
</evidence>
<keyword evidence="4 12" id="KW-0349">Heme</keyword>
<dbReference type="Proteomes" id="UP000234275">
    <property type="component" value="Unassembled WGS sequence"/>
</dbReference>
<dbReference type="AlphaFoldDB" id="A0A2I2GFR0"/>
<dbReference type="EMBL" id="MSFO01000002">
    <property type="protein sequence ID" value="PLB51667.1"/>
    <property type="molecule type" value="Genomic_DNA"/>
</dbReference>
<dbReference type="STRING" id="1392250.A0A2I2GFR0"/>
<dbReference type="GeneID" id="36563108"/>
<evidence type="ECO:0000256" key="8">
    <source>
        <dbReference type="ARBA" id="ARBA00023002"/>
    </source>
</evidence>
<dbReference type="PANTHER" id="PTHR24305">
    <property type="entry name" value="CYTOCHROME P450"/>
    <property type="match status" value="1"/>
</dbReference>
<proteinExistence type="inferred from homology"/>
<sequence>MDTNSFPARRLSSAVSDLQLFCLTVGLLSIIYWLGVVVFNLFFHPVAAFPGPFWARTSSAWRICYSTGGRFHRAIDHLHKQYGEPLSQQPTGACTHLTRTCDVVRVAPNELSCASVESWKAIYGPVKKPVGKSEFYEIYGSGFRSLCVGSERNPQRHSRMKRSLAAAFSTKALTEQESIINNCVDRFIGRLGTDGQSSTGLNMIKWFEMLAFDMLGEMAFGESFHCVEAGKSHFWSDLIEEHLYFITILDNLRRYQILAAIGKFILPRLTVSVRNKHTNYSRDKVARRLDSKSPRADFMSHLIKRVQNGKMDLEELSAHTSTLVIAGGETVATFLAATTYHLLTNPPVYKRLRSEIRNRYHSWSDIDATSALKLPYLQAVISEGLRIYPPGSQGFPRTTPAEGIMVDGVHIPGNVDVYTSAWTVTQDERYFHSPFEFKPERWLDPDCSDTKEASQPFSLGPRGCLGRNFAMMEISLILAKMHFRFDAGMVNPAQGWESESHIHVMWWKPSLAVRFFPADVGSTGLST</sequence>
<dbReference type="OrthoDB" id="1470350at2759"/>
<accession>A0A2I2GFR0</accession>
<keyword evidence="9 12" id="KW-0408">Iron</keyword>
<dbReference type="PRINTS" id="PR00385">
    <property type="entry name" value="P450"/>
</dbReference>
<dbReference type="PROSITE" id="PS00086">
    <property type="entry name" value="CYTOCHROME_P450"/>
    <property type="match status" value="1"/>
</dbReference>
<evidence type="ECO:0000256" key="4">
    <source>
        <dbReference type="ARBA" id="ARBA00022617"/>
    </source>
</evidence>
<keyword evidence="7 14" id="KW-1133">Transmembrane helix</keyword>
<dbReference type="InterPro" id="IPR050121">
    <property type="entry name" value="Cytochrome_P450_monoxygenase"/>
</dbReference>
<dbReference type="GO" id="GO:0016705">
    <property type="term" value="F:oxidoreductase activity, acting on paired donors, with incorporation or reduction of molecular oxygen"/>
    <property type="evidence" value="ECO:0007669"/>
    <property type="project" value="InterPro"/>
</dbReference>
<keyword evidence="8 13" id="KW-0560">Oxidoreductase</keyword>
<dbReference type="CDD" id="cd11058">
    <property type="entry name" value="CYP60B-like"/>
    <property type="match status" value="1"/>
</dbReference>
<feature type="binding site" description="axial binding residue" evidence="12">
    <location>
        <position position="464"/>
    </location>
    <ligand>
        <name>heme</name>
        <dbReference type="ChEBI" id="CHEBI:30413"/>
    </ligand>
    <ligandPart>
        <name>Fe</name>
        <dbReference type="ChEBI" id="CHEBI:18248"/>
    </ligandPart>
</feature>
<dbReference type="VEuPathDB" id="FungiDB:P170DRAFT_82608"/>
<keyword evidence="11 14" id="KW-0472">Membrane</keyword>
<reference evidence="15 16" key="1">
    <citation type="submission" date="2016-12" db="EMBL/GenBank/DDBJ databases">
        <title>The genomes of Aspergillus section Nigri reveals drivers in fungal speciation.</title>
        <authorList>
            <consortium name="DOE Joint Genome Institute"/>
            <person name="Vesth T.C."/>
            <person name="Nybo J."/>
            <person name="Theobald S."/>
            <person name="Brandl J."/>
            <person name="Frisvad J.C."/>
            <person name="Nielsen K.F."/>
            <person name="Lyhne E.K."/>
            <person name="Kogle M.E."/>
            <person name="Kuo A."/>
            <person name="Riley R."/>
            <person name="Clum A."/>
            <person name="Nolan M."/>
            <person name="Lipzen A."/>
            <person name="Salamov A."/>
            <person name="Henrissat B."/>
            <person name="Wiebenga A."/>
            <person name="De Vries R.P."/>
            <person name="Grigoriev I.V."/>
            <person name="Mortensen U.H."/>
            <person name="Andersen M.R."/>
            <person name="Baker S.E."/>
        </authorList>
    </citation>
    <scope>NUCLEOTIDE SEQUENCE [LARGE SCALE GENOMIC DNA]</scope>
    <source>
        <strain evidence="15 16">IBT 23096</strain>
    </source>
</reference>
<comment type="cofactor">
    <cofactor evidence="1 12">
        <name>heme</name>
        <dbReference type="ChEBI" id="CHEBI:30413"/>
    </cofactor>
</comment>
<evidence type="ECO:0000256" key="7">
    <source>
        <dbReference type="ARBA" id="ARBA00022989"/>
    </source>
</evidence>
<comment type="similarity">
    <text evidence="3 13">Belongs to the cytochrome P450 family.</text>
</comment>
<dbReference type="PRINTS" id="PR00463">
    <property type="entry name" value="EP450I"/>
</dbReference>
<evidence type="ECO:0000256" key="1">
    <source>
        <dbReference type="ARBA" id="ARBA00001971"/>
    </source>
</evidence>
<evidence type="ECO:0000256" key="14">
    <source>
        <dbReference type="SAM" id="Phobius"/>
    </source>
</evidence>
<dbReference type="GO" id="GO:0005506">
    <property type="term" value="F:iron ion binding"/>
    <property type="evidence" value="ECO:0007669"/>
    <property type="project" value="InterPro"/>
</dbReference>
<dbReference type="SUPFAM" id="SSF48264">
    <property type="entry name" value="Cytochrome P450"/>
    <property type="match status" value="1"/>
</dbReference>
<evidence type="ECO:0000256" key="11">
    <source>
        <dbReference type="ARBA" id="ARBA00023136"/>
    </source>
</evidence>
<evidence type="ECO:0000256" key="5">
    <source>
        <dbReference type="ARBA" id="ARBA00022692"/>
    </source>
</evidence>
<evidence type="ECO:0000256" key="12">
    <source>
        <dbReference type="PIRSR" id="PIRSR602401-1"/>
    </source>
</evidence>
<evidence type="ECO:0000256" key="13">
    <source>
        <dbReference type="RuleBase" id="RU000461"/>
    </source>
</evidence>
<evidence type="ECO:0000256" key="2">
    <source>
        <dbReference type="ARBA" id="ARBA00004370"/>
    </source>
</evidence>
<keyword evidence="5 14" id="KW-0812">Transmembrane</keyword>
<evidence type="ECO:0000313" key="16">
    <source>
        <dbReference type="Proteomes" id="UP000234275"/>
    </source>
</evidence>
<dbReference type="GO" id="GO:0020037">
    <property type="term" value="F:heme binding"/>
    <property type="evidence" value="ECO:0007669"/>
    <property type="project" value="InterPro"/>
</dbReference>
<comment type="subcellular location">
    <subcellularLocation>
        <location evidence="2">Membrane</location>
    </subcellularLocation>
</comment>
<evidence type="ECO:0000313" key="15">
    <source>
        <dbReference type="EMBL" id="PLB51667.1"/>
    </source>
</evidence>
<evidence type="ECO:0000256" key="9">
    <source>
        <dbReference type="ARBA" id="ARBA00023004"/>
    </source>
</evidence>
<keyword evidence="6 12" id="KW-0479">Metal-binding</keyword>
<name>A0A2I2GFR0_9EURO</name>
<dbReference type="GO" id="GO:0016020">
    <property type="term" value="C:membrane"/>
    <property type="evidence" value="ECO:0007669"/>
    <property type="project" value="UniProtKB-SubCell"/>
</dbReference>
<keyword evidence="10 13" id="KW-0503">Monooxygenase</keyword>
<dbReference type="PANTHER" id="PTHR24305:SF210">
    <property type="entry name" value="CYTOCHROME P450 MONOOXYGENASE ASQL-RELATED"/>
    <property type="match status" value="1"/>
</dbReference>
<organism evidence="15 16">
    <name type="scientific">Aspergillus steynii IBT 23096</name>
    <dbReference type="NCBI Taxonomy" id="1392250"/>
    <lineage>
        <taxon>Eukaryota</taxon>
        <taxon>Fungi</taxon>
        <taxon>Dikarya</taxon>
        <taxon>Ascomycota</taxon>
        <taxon>Pezizomycotina</taxon>
        <taxon>Eurotiomycetes</taxon>
        <taxon>Eurotiomycetidae</taxon>
        <taxon>Eurotiales</taxon>
        <taxon>Aspergillaceae</taxon>
        <taxon>Aspergillus</taxon>
        <taxon>Aspergillus subgen. Circumdati</taxon>
    </lineage>
</organism>
<comment type="caution">
    <text evidence="15">The sequence shown here is derived from an EMBL/GenBank/DDBJ whole genome shotgun (WGS) entry which is preliminary data.</text>
</comment>